<dbReference type="InterPro" id="IPR018303">
    <property type="entry name" value="ATPase_P-typ_P_site"/>
</dbReference>
<dbReference type="InterPro" id="IPR044492">
    <property type="entry name" value="P_typ_ATPase_HD_dom"/>
</dbReference>
<keyword evidence="8" id="KW-0067">ATP-binding</keyword>
<feature type="transmembrane region" description="Helical" evidence="8">
    <location>
        <begin position="234"/>
        <end position="252"/>
    </location>
</feature>
<keyword evidence="5" id="KW-1278">Translocase</keyword>
<sequence>MRQVGTFIRRYPIVAIAVAVGIVAGVLQLAGWPVGAQWLVSGFGLVVAGIQFWGMLRDLRSGHVGIDVLAIIAIVSTILVGEYWATLVIVLMLSGGEALEDFAGRRARTAVRSLLARSPVEAHLVDEHDAITDIPVDEVRVGQTLLVRPSEVVPVDGSLLSDTATMDESSLTGESLPVDVERGGCVLSGSVNGPTAVTIRADAVAADSQYQQVVRLVTEASESRAPIVRLADRYAVPFTVLALVIAAVGWWVSGDPVRFAEVMVVATPCPLLIAAPVAFISGMSRGARDGVIVKSGGTLEQLARIHTVAFDKTGTLTGGTPQVVAVRPANGLSEERLLATVASAEQYSSHVLAASVLEEAERRGIGLVPAHDAREVATNGVEATLDGTRVAVGKRSFVTEQGAEVTAPLPQGGQSAVYASVDGGYAGEVVLADRVRANARDTVQRMRALGVRAFVMVTGDQRPTAEHIASEVGIDDVHADCLPADKVRLVRELPGRPVMMVGDGVNDAPVLASADVGVAMGARGSTAASESADVVVMVDDIGKTARAIEIGRRTTDVALQCIWIGIALSVVLMLVAVFGVIPAIIGALLQEAVDLTTILWALRALTR</sequence>
<dbReference type="InterPro" id="IPR023299">
    <property type="entry name" value="ATPase_P-typ_cyto_dom_N"/>
</dbReference>
<dbReference type="GO" id="GO:0046872">
    <property type="term" value="F:metal ion binding"/>
    <property type="evidence" value="ECO:0007669"/>
    <property type="project" value="UniProtKB-KW"/>
</dbReference>
<dbReference type="GO" id="GO:0016887">
    <property type="term" value="F:ATP hydrolysis activity"/>
    <property type="evidence" value="ECO:0007669"/>
    <property type="project" value="InterPro"/>
</dbReference>
<dbReference type="Pfam" id="PF00702">
    <property type="entry name" value="Hydrolase"/>
    <property type="match status" value="1"/>
</dbReference>
<dbReference type="InterPro" id="IPR023298">
    <property type="entry name" value="ATPase_P-typ_TM_dom_sf"/>
</dbReference>
<dbReference type="InterPro" id="IPR059000">
    <property type="entry name" value="ATPase_P-type_domA"/>
</dbReference>
<dbReference type="InterPro" id="IPR008250">
    <property type="entry name" value="ATPase_P-typ_transduc_dom_A_sf"/>
</dbReference>
<organism evidence="10 11">
    <name type="scientific">Humibacter ginsenosidimutans</name>
    <dbReference type="NCBI Taxonomy" id="2599293"/>
    <lineage>
        <taxon>Bacteria</taxon>
        <taxon>Bacillati</taxon>
        <taxon>Actinomycetota</taxon>
        <taxon>Actinomycetes</taxon>
        <taxon>Micrococcales</taxon>
        <taxon>Microbacteriaceae</taxon>
        <taxon>Humibacter</taxon>
    </lineage>
</organism>
<comment type="subcellular location">
    <subcellularLocation>
        <location evidence="1">Cell membrane</location>
        <topology evidence="1">Multi-pass membrane protein</topology>
    </subcellularLocation>
</comment>
<dbReference type="InterPro" id="IPR036412">
    <property type="entry name" value="HAD-like_sf"/>
</dbReference>
<dbReference type="OrthoDB" id="7059309at2"/>
<dbReference type="NCBIfam" id="TIGR01494">
    <property type="entry name" value="ATPase_P-type"/>
    <property type="match status" value="1"/>
</dbReference>
<dbReference type="PRINTS" id="PR00119">
    <property type="entry name" value="CATATPASE"/>
</dbReference>
<keyword evidence="8" id="KW-0547">Nucleotide-binding</keyword>
<evidence type="ECO:0000256" key="7">
    <source>
        <dbReference type="ARBA" id="ARBA00023136"/>
    </source>
</evidence>
<dbReference type="RefSeq" id="WP_146320110.1">
    <property type="nucleotide sequence ID" value="NZ_CP042305.1"/>
</dbReference>
<dbReference type="SFLD" id="SFLDF00027">
    <property type="entry name" value="p-type_atpase"/>
    <property type="match status" value="1"/>
</dbReference>
<dbReference type="PANTHER" id="PTHR48085">
    <property type="entry name" value="CADMIUM/ZINC-TRANSPORTING ATPASE HMA2-RELATED"/>
    <property type="match status" value="1"/>
</dbReference>
<dbReference type="PANTHER" id="PTHR48085:SF5">
    <property type="entry name" value="CADMIUM_ZINC-TRANSPORTING ATPASE HMA4-RELATED"/>
    <property type="match status" value="1"/>
</dbReference>
<keyword evidence="8" id="KW-1003">Cell membrane</keyword>
<dbReference type="InterPro" id="IPR001757">
    <property type="entry name" value="P_typ_ATPase"/>
</dbReference>
<dbReference type="Pfam" id="PF00122">
    <property type="entry name" value="E1-E2_ATPase"/>
    <property type="match status" value="1"/>
</dbReference>
<dbReference type="Gene3D" id="3.40.50.1000">
    <property type="entry name" value="HAD superfamily/HAD-like"/>
    <property type="match status" value="1"/>
</dbReference>
<dbReference type="NCBIfam" id="TIGR01525">
    <property type="entry name" value="ATPase-IB_hvy"/>
    <property type="match status" value="1"/>
</dbReference>
<dbReference type="InterPro" id="IPR027256">
    <property type="entry name" value="P-typ_ATPase_IB"/>
</dbReference>
<reference evidence="10 11" key="1">
    <citation type="submission" date="2019-07" db="EMBL/GenBank/DDBJ databases">
        <title>Full genome sequence of Humibacter sp. WJ7-1.</title>
        <authorList>
            <person name="Im W.-T."/>
        </authorList>
    </citation>
    <scope>NUCLEOTIDE SEQUENCE [LARGE SCALE GENOMIC DNA]</scope>
    <source>
        <strain evidence="10 11">WJ7-1</strain>
    </source>
</reference>
<protein>
    <submittedName>
        <fullName evidence="10">Heavy metal translocating P-type ATPase</fullName>
    </submittedName>
</protein>
<evidence type="ECO:0000256" key="4">
    <source>
        <dbReference type="ARBA" id="ARBA00022723"/>
    </source>
</evidence>
<keyword evidence="7 8" id="KW-0472">Membrane</keyword>
<dbReference type="GO" id="GO:0005524">
    <property type="term" value="F:ATP binding"/>
    <property type="evidence" value="ECO:0007669"/>
    <property type="project" value="UniProtKB-UniRule"/>
</dbReference>
<feature type="transmembrane region" description="Helical" evidence="8">
    <location>
        <begin position="12"/>
        <end position="32"/>
    </location>
</feature>
<name>A0A5B8M5H8_9MICO</name>
<dbReference type="KEGG" id="huw:FPZ11_08795"/>
<gene>
    <name evidence="10" type="ORF">FPZ11_08795</name>
</gene>
<dbReference type="Gene3D" id="3.40.1110.10">
    <property type="entry name" value="Calcium-transporting ATPase, cytoplasmic domain N"/>
    <property type="match status" value="1"/>
</dbReference>
<dbReference type="PROSITE" id="PS00154">
    <property type="entry name" value="ATPASE_E1_E2"/>
    <property type="match status" value="1"/>
</dbReference>
<dbReference type="SUPFAM" id="SSF81665">
    <property type="entry name" value="Calcium ATPase, transmembrane domain M"/>
    <property type="match status" value="1"/>
</dbReference>
<feature type="transmembrane region" description="Helical" evidence="8">
    <location>
        <begin position="68"/>
        <end position="93"/>
    </location>
</feature>
<evidence type="ECO:0000256" key="5">
    <source>
        <dbReference type="ARBA" id="ARBA00022967"/>
    </source>
</evidence>
<dbReference type="Proteomes" id="UP000320216">
    <property type="component" value="Chromosome"/>
</dbReference>
<accession>A0A5B8M5H8</accession>
<dbReference type="Gene3D" id="2.70.150.10">
    <property type="entry name" value="Calcium-transporting ATPase, cytoplasmic transduction domain A"/>
    <property type="match status" value="1"/>
</dbReference>
<keyword evidence="4 8" id="KW-0479">Metal-binding</keyword>
<dbReference type="InterPro" id="IPR023214">
    <property type="entry name" value="HAD_sf"/>
</dbReference>
<dbReference type="GO" id="GO:0015086">
    <property type="term" value="F:cadmium ion transmembrane transporter activity"/>
    <property type="evidence" value="ECO:0007669"/>
    <property type="project" value="TreeGrafter"/>
</dbReference>
<evidence type="ECO:0000313" key="10">
    <source>
        <dbReference type="EMBL" id="QDZ14842.1"/>
    </source>
</evidence>
<dbReference type="InterPro" id="IPR051014">
    <property type="entry name" value="Cation_Transport_ATPase_IB"/>
</dbReference>
<dbReference type="EMBL" id="CP042305">
    <property type="protein sequence ID" value="QDZ14842.1"/>
    <property type="molecule type" value="Genomic_DNA"/>
</dbReference>
<evidence type="ECO:0000256" key="3">
    <source>
        <dbReference type="ARBA" id="ARBA00022692"/>
    </source>
</evidence>
<feature type="domain" description="P-type ATPase A" evidence="9">
    <location>
        <begin position="118"/>
        <end position="217"/>
    </location>
</feature>
<evidence type="ECO:0000259" key="9">
    <source>
        <dbReference type="Pfam" id="PF00122"/>
    </source>
</evidence>
<dbReference type="SUPFAM" id="SSF56784">
    <property type="entry name" value="HAD-like"/>
    <property type="match status" value="1"/>
</dbReference>
<proteinExistence type="inferred from homology"/>
<comment type="similarity">
    <text evidence="2 8">Belongs to the cation transport ATPase (P-type) (TC 3.A.3) family. Type IB subfamily.</text>
</comment>
<evidence type="ECO:0000256" key="2">
    <source>
        <dbReference type="ARBA" id="ARBA00006024"/>
    </source>
</evidence>
<dbReference type="AlphaFoldDB" id="A0A5B8M5H8"/>
<dbReference type="GO" id="GO:0019829">
    <property type="term" value="F:ATPase-coupled monoatomic cation transmembrane transporter activity"/>
    <property type="evidence" value="ECO:0007669"/>
    <property type="project" value="InterPro"/>
</dbReference>
<keyword evidence="11" id="KW-1185">Reference proteome</keyword>
<dbReference type="SFLD" id="SFLDS00003">
    <property type="entry name" value="Haloacid_Dehalogenase"/>
    <property type="match status" value="1"/>
</dbReference>
<feature type="transmembrane region" description="Helical" evidence="8">
    <location>
        <begin position="562"/>
        <end position="589"/>
    </location>
</feature>
<evidence type="ECO:0000313" key="11">
    <source>
        <dbReference type="Proteomes" id="UP000320216"/>
    </source>
</evidence>
<feature type="transmembrane region" description="Helical" evidence="8">
    <location>
        <begin position="259"/>
        <end position="279"/>
    </location>
</feature>
<dbReference type="GO" id="GO:0005886">
    <property type="term" value="C:plasma membrane"/>
    <property type="evidence" value="ECO:0007669"/>
    <property type="project" value="UniProtKB-SubCell"/>
</dbReference>
<evidence type="ECO:0000256" key="1">
    <source>
        <dbReference type="ARBA" id="ARBA00004651"/>
    </source>
</evidence>
<keyword evidence="6 8" id="KW-1133">Transmembrane helix</keyword>
<dbReference type="SUPFAM" id="SSF81653">
    <property type="entry name" value="Calcium ATPase, transduction domain A"/>
    <property type="match status" value="1"/>
</dbReference>
<evidence type="ECO:0000256" key="6">
    <source>
        <dbReference type="ARBA" id="ARBA00022989"/>
    </source>
</evidence>
<evidence type="ECO:0000256" key="8">
    <source>
        <dbReference type="RuleBase" id="RU362081"/>
    </source>
</evidence>
<dbReference type="SFLD" id="SFLDG00002">
    <property type="entry name" value="C1.7:_P-type_atpase_like"/>
    <property type="match status" value="1"/>
</dbReference>
<keyword evidence="3 8" id="KW-0812">Transmembrane</keyword>